<dbReference type="AlphaFoldDB" id="A0A3N1Y9A3"/>
<keyword evidence="3" id="KW-1185">Reference proteome</keyword>
<dbReference type="EMBL" id="RJVI01000001">
    <property type="protein sequence ID" value="ROR35068.1"/>
    <property type="molecule type" value="Genomic_DNA"/>
</dbReference>
<accession>A0A3N1Y9A3</accession>
<dbReference type="OrthoDB" id="6007799at2"/>
<name>A0A3N1Y9A3_9GAMM</name>
<gene>
    <name evidence="2" type="ORF">EDC57_0985</name>
</gene>
<keyword evidence="1" id="KW-0732">Signal</keyword>
<comment type="caution">
    <text evidence="2">The sequence shown here is derived from an EMBL/GenBank/DDBJ whole genome shotgun (WGS) entry which is preliminary data.</text>
</comment>
<dbReference type="Proteomes" id="UP000276634">
    <property type="component" value="Unassembled WGS sequence"/>
</dbReference>
<protein>
    <submittedName>
        <fullName evidence="2">Uncharacterized protein DUF3108</fullName>
    </submittedName>
</protein>
<proteinExistence type="predicted"/>
<feature type="signal peptide" evidence="1">
    <location>
        <begin position="1"/>
        <end position="22"/>
    </location>
</feature>
<sequence length="252" mass="27364">MRAALAALAALALLLALPAASAGVAAPHEAVYAVHAGVLRLGEARYALSRTGEGRLRYRAELIPQGLAAALVGDGRSVEESLLEVVAGRLRPLRYHYRREGRKARTVAIDFQWAQGRAVHEVDGERWVLPLEAGVLDKLSVQLAVMADLAAGAETLAYRIADGGRLKAYRFRRLGGEVVETPAGRFETVLIERPRAKGALRFWCAPALDYLPVRVARLDEDGRERMRMVLVRHRRAAPAAAAPQRQTPAAGS</sequence>
<dbReference type="Pfam" id="PF11306">
    <property type="entry name" value="DUF3108"/>
    <property type="match status" value="1"/>
</dbReference>
<reference evidence="2 3" key="1">
    <citation type="submission" date="2018-11" db="EMBL/GenBank/DDBJ databases">
        <title>Genomic Encyclopedia of Type Strains, Phase IV (KMG-IV): sequencing the most valuable type-strain genomes for metagenomic binning, comparative biology and taxonomic classification.</title>
        <authorList>
            <person name="Goeker M."/>
        </authorList>
    </citation>
    <scope>NUCLEOTIDE SEQUENCE [LARGE SCALE GENOMIC DNA]</scope>
    <source>
        <strain evidence="2 3">DSM 100275</strain>
    </source>
</reference>
<feature type="chain" id="PRO_5017937518" evidence="1">
    <location>
        <begin position="23"/>
        <end position="252"/>
    </location>
</feature>
<evidence type="ECO:0000313" key="2">
    <source>
        <dbReference type="EMBL" id="ROR35068.1"/>
    </source>
</evidence>
<dbReference type="RefSeq" id="WP_123400715.1">
    <property type="nucleotide sequence ID" value="NZ_RJVI01000001.1"/>
</dbReference>
<organism evidence="2 3">
    <name type="scientific">Inmirania thermothiophila</name>
    <dbReference type="NCBI Taxonomy" id="1750597"/>
    <lineage>
        <taxon>Bacteria</taxon>
        <taxon>Pseudomonadati</taxon>
        <taxon>Pseudomonadota</taxon>
        <taxon>Gammaproteobacteria</taxon>
        <taxon>Chromatiales</taxon>
        <taxon>Ectothiorhodospiraceae</taxon>
        <taxon>Inmirania</taxon>
    </lineage>
</organism>
<evidence type="ECO:0000313" key="3">
    <source>
        <dbReference type="Proteomes" id="UP000276634"/>
    </source>
</evidence>
<dbReference type="InterPro" id="IPR021457">
    <property type="entry name" value="DUF3108"/>
</dbReference>
<evidence type="ECO:0000256" key="1">
    <source>
        <dbReference type="SAM" id="SignalP"/>
    </source>
</evidence>